<dbReference type="AlphaFoldDB" id="A0A9P5PQK5"/>
<evidence type="ECO:0000313" key="2">
    <source>
        <dbReference type="Proteomes" id="UP000772434"/>
    </source>
</evidence>
<evidence type="ECO:0000313" key="1">
    <source>
        <dbReference type="EMBL" id="KAF9066762.1"/>
    </source>
</evidence>
<sequence>MLLPILRFLPSLQSRFGLKVYLTVVSSFSVTMRMTTTSNRISPVSSFFFFPFVDTSDRHGEYVFSICLRPHHVPQVEIHPDDPECKEEDLYESTCIVMYLSLLSWNWFKVSRRAHCIFIERDLKVFRAFLSLPLDVDRPDMYEEMQLFTGSPVDSVFRYSW</sequence>
<proteinExistence type="predicted"/>
<accession>A0A9P5PQK5</accession>
<comment type="caution">
    <text evidence="1">The sequence shown here is derived from an EMBL/GenBank/DDBJ whole genome shotgun (WGS) entry which is preliminary data.</text>
</comment>
<dbReference type="EMBL" id="JADNRY010000082">
    <property type="protein sequence ID" value="KAF9066762.1"/>
    <property type="molecule type" value="Genomic_DNA"/>
</dbReference>
<reference evidence="1" key="1">
    <citation type="submission" date="2020-11" db="EMBL/GenBank/DDBJ databases">
        <authorList>
            <consortium name="DOE Joint Genome Institute"/>
            <person name="Ahrendt S."/>
            <person name="Riley R."/>
            <person name="Andreopoulos W."/>
            <person name="Labutti K."/>
            <person name="Pangilinan J."/>
            <person name="Ruiz-Duenas F.J."/>
            <person name="Barrasa J.M."/>
            <person name="Sanchez-Garcia M."/>
            <person name="Camarero S."/>
            <person name="Miyauchi S."/>
            <person name="Serrano A."/>
            <person name="Linde D."/>
            <person name="Babiker R."/>
            <person name="Drula E."/>
            <person name="Ayuso-Fernandez I."/>
            <person name="Pacheco R."/>
            <person name="Padilla G."/>
            <person name="Ferreira P."/>
            <person name="Barriuso J."/>
            <person name="Kellner H."/>
            <person name="Castanera R."/>
            <person name="Alfaro M."/>
            <person name="Ramirez L."/>
            <person name="Pisabarro A.G."/>
            <person name="Kuo A."/>
            <person name="Tritt A."/>
            <person name="Lipzen A."/>
            <person name="He G."/>
            <person name="Yan M."/>
            <person name="Ng V."/>
            <person name="Cullen D."/>
            <person name="Martin F."/>
            <person name="Rosso M.-N."/>
            <person name="Henrissat B."/>
            <person name="Hibbett D."/>
            <person name="Martinez A.T."/>
            <person name="Grigoriev I.V."/>
        </authorList>
    </citation>
    <scope>NUCLEOTIDE SEQUENCE</scope>
    <source>
        <strain evidence="1">AH 40177</strain>
    </source>
</reference>
<organism evidence="1 2">
    <name type="scientific">Rhodocollybia butyracea</name>
    <dbReference type="NCBI Taxonomy" id="206335"/>
    <lineage>
        <taxon>Eukaryota</taxon>
        <taxon>Fungi</taxon>
        <taxon>Dikarya</taxon>
        <taxon>Basidiomycota</taxon>
        <taxon>Agaricomycotina</taxon>
        <taxon>Agaricomycetes</taxon>
        <taxon>Agaricomycetidae</taxon>
        <taxon>Agaricales</taxon>
        <taxon>Marasmiineae</taxon>
        <taxon>Omphalotaceae</taxon>
        <taxon>Rhodocollybia</taxon>
    </lineage>
</organism>
<name>A0A9P5PQK5_9AGAR</name>
<gene>
    <name evidence="1" type="ORF">BDP27DRAFT_1330011</name>
</gene>
<protein>
    <submittedName>
        <fullName evidence="1">Uncharacterized protein</fullName>
    </submittedName>
</protein>
<dbReference type="Proteomes" id="UP000772434">
    <property type="component" value="Unassembled WGS sequence"/>
</dbReference>
<keyword evidence="2" id="KW-1185">Reference proteome</keyword>